<name>A0A915YKD5_9BACT</name>
<evidence type="ECO:0000256" key="11">
    <source>
        <dbReference type="ARBA" id="ARBA00023268"/>
    </source>
</evidence>
<feature type="binding site" evidence="14">
    <location>
        <position position="205"/>
    </location>
    <ligand>
        <name>NADP(+)</name>
        <dbReference type="ChEBI" id="CHEBI:58349"/>
    </ligand>
</feature>
<dbReference type="KEGG" id="aup:AsAng_0056010"/>
<feature type="binding site" evidence="14">
    <location>
        <position position="201"/>
    </location>
    <ligand>
        <name>NADP(+)</name>
        <dbReference type="ChEBI" id="CHEBI:58349"/>
    </ligand>
</feature>
<dbReference type="InterPro" id="IPR016193">
    <property type="entry name" value="Cytidine_deaminase-like"/>
</dbReference>
<dbReference type="PANTHER" id="PTHR38011">
    <property type="entry name" value="DIHYDROFOLATE REDUCTASE FAMILY PROTEIN (AFU_ORTHOLOGUE AFUA_8G06820)"/>
    <property type="match status" value="1"/>
</dbReference>
<comment type="pathway">
    <text evidence="2 12">Cofactor biosynthesis; riboflavin biosynthesis; 5-amino-6-(D-ribitylamino)uracil from GTP: step 2/4.</text>
</comment>
<dbReference type="SUPFAM" id="SSF53597">
    <property type="entry name" value="Dihydrofolate reductase-like"/>
    <property type="match status" value="1"/>
</dbReference>
<dbReference type="Pfam" id="PF00383">
    <property type="entry name" value="dCMP_cyt_deam_1"/>
    <property type="match status" value="1"/>
</dbReference>
<proteinExistence type="inferred from homology"/>
<keyword evidence="11" id="KW-0511">Multifunctional enzyme</keyword>
<evidence type="ECO:0000256" key="13">
    <source>
        <dbReference type="PIRSR" id="PIRSR006769-1"/>
    </source>
</evidence>
<dbReference type="Gene3D" id="3.40.430.10">
    <property type="entry name" value="Dihydrofolate Reductase, subunit A"/>
    <property type="match status" value="1"/>
</dbReference>
<protein>
    <recommendedName>
        <fullName evidence="12">Riboflavin biosynthesis protein RibD</fullName>
    </recommendedName>
    <domain>
        <recommendedName>
            <fullName evidence="12">Diaminohydroxyphosphoribosylaminopyrimidine deaminase</fullName>
            <shortName evidence="12">DRAP deaminase</shortName>
            <ecNumber evidence="12">3.5.4.26</ecNumber>
        </recommendedName>
        <alternativeName>
            <fullName evidence="12">Riboflavin-specific deaminase</fullName>
        </alternativeName>
    </domain>
    <domain>
        <recommendedName>
            <fullName evidence="12">5-amino-6-(5-phosphoribosylamino)uracil reductase</fullName>
            <ecNumber evidence="12">1.1.1.193</ecNumber>
        </recommendedName>
        <alternativeName>
            <fullName evidence="12">HTP reductase</fullName>
        </alternativeName>
    </domain>
</protein>
<evidence type="ECO:0000259" key="16">
    <source>
        <dbReference type="PROSITE" id="PS51747"/>
    </source>
</evidence>
<evidence type="ECO:0000256" key="12">
    <source>
        <dbReference type="PIRNR" id="PIRNR006769"/>
    </source>
</evidence>
<accession>A0A915YKD5</accession>
<dbReference type="InterPro" id="IPR004794">
    <property type="entry name" value="Eubact_RibD"/>
</dbReference>
<evidence type="ECO:0000256" key="10">
    <source>
        <dbReference type="ARBA" id="ARBA00023002"/>
    </source>
</evidence>
<dbReference type="Pfam" id="PF01872">
    <property type="entry name" value="RibD_C"/>
    <property type="match status" value="1"/>
</dbReference>
<feature type="binding site" evidence="14">
    <location>
        <position position="288"/>
    </location>
    <ligand>
        <name>substrate</name>
    </ligand>
</feature>
<dbReference type="InterPro" id="IPR050765">
    <property type="entry name" value="Riboflavin_Biosynth_HTPR"/>
</dbReference>
<comment type="pathway">
    <text evidence="3 12">Cofactor biosynthesis; riboflavin biosynthesis; 5-amino-6-(D-ribitylamino)uracil from GTP: step 3/4.</text>
</comment>
<dbReference type="InterPro" id="IPR016192">
    <property type="entry name" value="APOBEC/CMP_deaminase_Zn-bd"/>
</dbReference>
<dbReference type="InterPro" id="IPR002734">
    <property type="entry name" value="RibDG_C"/>
</dbReference>
<feature type="binding site" evidence="14">
    <location>
        <position position="160"/>
    </location>
    <ligand>
        <name>NADP(+)</name>
        <dbReference type="ChEBI" id="CHEBI:58349"/>
    </ligand>
</feature>
<keyword evidence="10 12" id="KW-0560">Oxidoreductase</keyword>
<evidence type="ECO:0000256" key="6">
    <source>
        <dbReference type="ARBA" id="ARBA00022619"/>
    </source>
</evidence>
<evidence type="ECO:0000313" key="18">
    <source>
        <dbReference type="Proteomes" id="UP001060919"/>
    </source>
</evidence>
<dbReference type="Proteomes" id="UP001060919">
    <property type="component" value="Chromosome"/>
</dbReference>
<feature type="binding site" evidence="15">
    <location>
        <position position="90"/>
    </location>
    <ligand>
        <name>Zn(2+)</name>
        <dbReference type="ChEBI" id="CHEBI:29105"/>
        <note>catalytic</note>
    </ligand>
</feature>
<dbReference type="NCBIfam" id="TIGR00326">
    <property type="entry name" value="eubact_ribD"/>
    <property type="match status" value="1"/>
</dbReference>
<dbReference type="CDD" id="cd01284">
    <property type="entry name" value="Riboflavin_deaminase-reductase"/>
    <property type="match status" value="1"/>
</dbReference>
<dbReference type="PROSITE" id="PS51747">
    <property type="entry name" value="CYT_DCMP_DEAMINASES_2"/>
    <property type="match status" value="1"/>
</dbReference>
<evidence type="ECO:0000256" key="3">
    <source>
        <dbReference type="ARBA" id="ARBA00004910"/>
    </source>
</evidence>
<feature type="binding site" evidence="14">
    <location>
        <position position="209"/>
    </location>
    <ligand>
        <name>substrate</name>
    </ligand>
</feature>
<evidence type="ECO:0000256" key="5">
    <source>
        <dbReference type="ARBA" id="ARBA00007417"/>
    </source>
</evidence>
<feature type="binding site" evidence="15">
    <location>
        <position position="81"/>
    </location>
    <ligand>
        <name>Zn(2+)</name>
        <dbReference type="ChEBI" id="CHEBI:29105"/>
        <note>catalytic</note>
    </ligand>
</feature>
<keyword evidence="18" id="KW-1185">Reference proteome</keyword>
<feature type="domain" description="CMP/dCMP-type deaminase" evidence="16">
    <location>
        <begin position="3"/>
        <end position="129"/>
    </location>
</feature>
<comment type="cofactor">
    <cofactor evidence="12 15">
        <name>Zn(2+)</name>
        <dbReference type="ChEBI" id="CHEBI:29105"/>
    </cofactor>
    <text evidence="12 15">Binds 1 zinc ion.</text>
</comment>
<evidence type="ECO:0000256" key="8">
    <source>
        <dbReference type="ARBA" id="ARBA00022833"/>
    </source>
</evidence>
<comment type="catalytic activity">
    <reaction evidence="12">
        <text>5-amino-6-(5-phospho-D-ribitylamino)uracil + NADP(+) = 5-amino-6-(5-phospho-D-ribosylamino)uracil + NADPH + H(+)</text>
        <dbReference type="Rhea" id="RHEA:17845"/>
        <dbReference type="ChEBI" id="CHEBI:15378"/>
        <dbReference type="ChEBI" id="CHEBI:57783"/>
        <dbReference type="ChEBI" id="CHEBI:58349"/>
        <dbReference type="ChEBI" id="CHEBI:58421"/>
        <dbReference type="ChEBI" id="CHEBI:58453"/>
        <dbReference type="EC" id="1.1.1.193"/>
    </reaction>
</comment>
<dbReference type="GO" id="GO:0008270">
    <property type="term" value="F:zinc ion binding"/>
    <property type="evidence" value="ECO:0007669"/>
    <property type="project" value="InterPro"/>
</dbReference>
<evidence type="ECO:0000256" key="2">
    <source>
        <dbReference type="ARBA" id="ARBA00004882"/>
    </source>
</evidence>
<sequence length="352" mass="40037">MREKDELYMRRAIELAKQARGNNAPNPRVGAVIVCQDRIIGEGYHERYGEGHAEVNAIAAVIEEDKPLLLQATIYVTLEPCFHYGKTPPCVELILKNKIPRVVIACTDPFEKVAGRSIEKLKNQGVEVIVGVLKEEAAWLTRRFFTNVQKKRPYVVLKFAQSKDGFIGSATKEIAISNLLSKRLVHQWRSEETAIMVGTNTALIDNPQLNNRLYFGRNPLRLVLDRQLRLPSTLHLFDGQVETWVFTEKKEYPKLDKVRFVSLDFKHNLFNNLLTYLHEHRVQSVLIEGGSQLLQGFIAENLWDEARVLEGNLFLGEGVKAPTLPIRCLTKKEPLLDNQVAYYVNPSSATFS</sequence>
<comment type="similarity">
    <text evidence="4 12">In the N-terminal section; belongs to the cytidine and deoxycytidylate deaminase family.</text>
</comment>
<feature type="binding site" evidence="14">
    <location>
        <begin position="290"/>
        <end position="296"/>
    </location>
    <ligand>
        <name>NADP(+)</name>
        <dbReference type="ChEBI" id="CHEBI:58349"/>
    </ligand>
</feature>
<keyword evidence="8 12" id="KW-0862">Zinc</keyword>
<evidence type="ECO:0000313" key="17">
    <source>
        <dbReference type="EMBL" id="BDS14819.1"/>
    </source>
</evidence>
<feature type="binding site" evidence="14">
    <location>
        <position position="189"/>
    </location>
    <ligand>
        <name>substrate</name>
    </ligand>
</feature>
<evidence type="ECO:0000256" key="7">
    <source>
        <dbReference type="ARBA" id="ARBA00022723"/>
    </source>
</evidence>
<feature type="binding site" evidence="14">
    <location>
        <position position="212"/>
    </location>
    <ligand>
        <name>substrate</name>
    </ligand>
</feature>
<dbReference type="EC" id="1.1.1.193" evidence="12"/>
<organism evidence="17 18">
    <name type="scientific">Aureispira anguillae</name>
    <dbReference type="NCBI Taxonomy" id="2864201"/>
    <lineage>
        <taxon>Bacteria</taxon>
        <taxon>Pseudomonadati</taxon>
        <taxon>Bacteroidota</taxon>
        <taxon>Saprospiria</taxon>
        <taxon>Saprospirales</taxon>
        <taxon>Saprospiraceae</taxon>
        <taxon>Aureispira</taxon>
    </lineage>
</organism>
<evidence type="ECO:0000256" key="9">
    <source>
        <dbReference type="ARBA" id="ARBA00022857"/>
    </source>
</evidence>
<dbReference type="EMBL" id="AP026867">
    <property type="protein sequence ID" value="BDS14819.1"/>
    <property type="molecule type" value="Genomic_DNA"/>
</dbReference>
<dbReference type="InterPro" id="IPR024072">
    <property type="entry name" value="DHFR-like_dom_sf"/>
</dbReference>
<dbReference type="GO" id="GO:0009231">
    <property type="term" value="P:riboflavin biosynthetic process"/>
    <property type="evidence" value="ECO:0007669"/>
    <property type="project" value="UniProtKB-KW"/>
</dbReference>
<dbReference type="GO" id="GO:0008703">
    <property type="term" value="F:5-amino-6-(5-phosphoribosylamino)uracil reductase activity"/>
    <property type="evidence" value="ECO:0007669"/>
    <property type="project" value="UniProtKB-EC"/>
</dbReference>
<dbReference type="RefSeq" id="WP_264790026.1">
    <property type="nucleotide sequence ID" value="NZ_AP026867.1"/>
</dbReference>
<reference evidence="17" key="1">
    <citation type="submission" date="2022-09" db="EMBL/GenBank/DDBJ databases">
        <title>Aureispira anguillicida sp. nov., isolated from Leptocephalus of Japanese eel Anguilla japonica.</title>
        <authorList>
            <person name="Yuasa K."/>
            <person name="Mekata T."/>
            <person name="Ikunari K."/>
        </authorList>
    </citation>
    <scope>NUCLEOTIDE SEQUENCE</scope>
    <source>
        <strain evidence="17">EL160426</strain>
    </source>
</reference>
<dbReference type="PANTHER" id="PTHR38011:SF7">
    <property type="entry name" value="2,5-DIAMINO-6-RIBOSYLAMINO-4(3H)-PYRIMIDINONE 5'-PHOSPHATE REDUCTASE"/>
    <property type="match status" value="1"/>
</dbReference>
<feature type="active site" description="Proton donor" evidence="13">
    <location>
        <position position="54"/>
    </location>
</feature>
<dbReference type="PROSITE" id="PS00903">
    <property type="entry name" value="CYT_DCMP_DEAMINASES_1"/>
    <property type="match status" value="1"/>
</dbReference>
<evidence type="ECO:0000256" key="15">
    <source>
        <dbReference type="PIRSR" id="PIRSR006769-3"/>
    </source>
</evidence>
<dbReference type="InterPro" id="IPR002125">
    <property type="entry name" value="CMP_dCMP_dom"/>
</dbReference>
<comment type="similarity">
    <text evidence="5 12">In the C-terminal section; belongs to the HTP reductase family.</text>
</comment>
<comment type="function">
    <text evidence="1 12">Converts 2,5-diamino-6-(ribosylamino)-4(3h)-pyrimidinone 5'-phosphate into 5-amino-6-(ribosylamino)-2,4(1h,3h)-pyrimidinedione 5'-phosphate.</text>
</comment>
<dbReference type="EC" id="3.5.4.26" evidence="12"/>
<dbReference type="GO" id="GO:0008835">
    <property type="term" value="F:diaminohydroxyphosphoribosylaminopyrimidine deaminase activity"/>
    <property type="evidence" value="ECO:0007669"/>
    <property type="project" value="UniProtKB-EC"/>
</dbReference>
<keyword evidence="6 12" id="KW-0686">Riboflavin biosynthesis</keyword>
<gene>
    <name evidence="17" type="ORF">AsAng_0056010</name>
</gene>
<dbReference type="SUPFAM" id="SSF53927">
    <property type="entry name" value="Cytidine deaminase-like"/>
    <property type="match status" value="1"/>
</dbReference>
<keyword evidence="9 12" id="KW-0521">NADP</keyword>
<keyword evidence="7 12" id="KW-0479">Metal-binding</keyword>
<keyword evidence="12" id="KW-0378">Hydrolase</keyword>
<evidence type="ECO:0000256" key="14">
    <source>
        <dbReference type="PIRSR" id="PIRSR006769-2"/>
    </source>
</evidence>
<dbReference type="AlphaFoldDB" id="A0A915YKD5"/>
<dbReference type="Gene3D" id="3.40.140.10">
    <property type="entry name" value="Cytidine Deaminase, domain 2"/>
    <property type="match status" value="1"/>
</dbReference>
<feature type="binding site" evidence="15">
    <location>
        <position position="52"/>
    </location>
    <ligand>
        <name>Zn(2+)</name>
        <dbReference type="ChEBI" id="CHEBI:29105"/>
        <note>catalytic</note>
    </ligand>
</feature>
<comment type="catalytic activity">
    <reaction evidence="12">
        <text>2,5-diamino-6-hydroxy-4-(5-phosphoribosylamino)-pyrimidine + H2O + H(+) = 5-amino-6-(5-phospho-D-ribosylamino)uracil + NH4(+)</text>
        <dbReference type="Rhea" id="RHEA:21868"/>
        <dbReference type="ChEBI" id="CHEBI:15377"/>
        <dbReference type="ChEBI" id="CHEBI:15378"/>
        <dbReference type="ChEBI" id="CHEBI:28938"/>
        <dbReference type="ChEBI" id="CHEBI:58453"/>
        <dbReference type="ChEBI" id="CHEBI:58614"/>
        <dbReference type="EC" id="3.5.4.26"/>
    </reaction>
</comment>
<dbReference type="PIRSF" id="PIRSF006769">
    <property type="entry name" value="RibD"/>
    <property type="match status" value="1"/>
</dbReference>
<evidence type="ECO:0000256" key="1">
    <source>
        <dbReference type="ARBA" id="ARBA00002151"/>
    </source>
</evidence>
<evidence type="ECO:0000256" key="4">
    <source>
        <dbReference type="ARBA" id="ARBA00005259"/>
    </source>
</evidence>